<dbReference type="Proteomes" id="UP000011761">
    <property type="component" value="Unassembled WGS sequence"/>
</dbReference>
<gene>
    <name evidence="1" type="ORF">BAUCODRAFT_36331</name>
</gene>
<name>M2N4C6_BAUPA</name>
<dbReference type="HOGENOM" id="CLU_2573532_0_0_1"/>
<dbReference type="AlphaFoldDB" id="M2N4C6"/>
<dbReference type="RefSeq" id="XP_007678605.1">
    <property type="nucleotide sequence ID" value="XM_007680415.1"/>
</dbReference>
<evidence type="ECO:0000313" key="2">
    <source>
        <dbReference type="Proteomes" id="UP000011761"/>
    </source>
</evidence>
<protein>
    <submittedName>
        <fullName evidence="1">Uncharacterized protein</fullName>
    </submittedName>
</protein>
<proteinExistence type="predicted"/>
<dbReference type="GeneID" id="19112930"/>
<keyword evidence="2" id="KW-1185">Reference proteome</keyword>
<dbReference type="KEGG" id="bcom:BAUCODRAFT_36331"/>
<sequence>MPCMAVGKPKPSTPSYNLCFQRFRKSPVHRKSPVEWSALLVASKTRSRLYRSDTLSGSILDFVGSGAYRRGKHRSVQQECR</sequence>
<reference evidence="1 2" key="1">
    <citation type="journal article" date="2012" name="PLoS Pathog.">
        <title>Diverse lifestyles and strategies of plant pathogenesis encoded in the genomes of eighteen Dothideomycetes fungi.</title>
        <authorList>
            <person name="Ohm R.A."/>
            <person name="Feau N."/>
            <person name="Henrissat B."/>
            <person name="Schoch C.L."/>
            <person name="Horwitz B.A."/>
            <person name="Barry K.W."/>
            <person name="Condon B.J."/>
            <person name="Copeland A.C."/>
            <person name="Dhillon B."/>
            <person name="Glaser F."/>
            <person name="Hesse C.N."/>
            <person name="Kosti I."/>
            <person name="LaButti K."/>
            <person name="Lindquist E.A."/>
            <person name="Lucas S."/>
            <person name="Salamov A.A."/>
            <person name="Bradshaw R.E."/>
            <person name="Ciuffetti L."/>
            <person name="Hamelin R.C."/>
            <person name="Kema G.H.J."/>
            <person name="Lawrence C."/>
            <person name="Scott J.A."/>
            <person name="Spatafora J.W."/>
            <person name="Turgeon B.G."/>
            <person name="de Wit P.J.G.M."/>
            <person name="Zhong S."/>
            <person name="Goodwin S.B."/>
            <person name="Grigoriev I.V."/>
        </authorList>
    </citation>
    <scope>NUCLEOTIDE SEQUENCE [LARGE SCALE GENOMIC DNA]</scope>
    <source>
        <strain evidence="1 2">UAMH 10762</strain>
    </source>
</reference>
<accession>M2N4C6</accession>
<dbReference type="EMBL" id="KB445559">
    <property type="protein sequence ID" value="EMC93874.1"/>
    <property type="molecule type" value="Genomic_DNA"/>
</dbReference>
<evidence type="ECO:0000313" key="1">
    <source>
        <dbReference type="EMBL" id="EMC93874.1"/>
    </source>
</evidence>
<organism evidence="1 2">
    <name type="scientific">Baudoinia panamericana (strain UAMH 10762)</name>
    <name type="common">Angels' share fungus</name>
    <name type="synonym">Baudoinia compniacensis (strain UAMH 10762)</name>
    <dbReference type="NCBI Taxonomy" id="717646"/>
    <lineage>
        <taxon>Eukaryota</taxon>
        <taxon>Fungi</taxon>
        <taxon>Dikarya</taxon>
        <taxon>Ascomycota</taxon>
        <taxon>Pezizomycotina</taxon>
        <taxon>Dothideomycetes</taxon>
        <taxon>Dothideomycetidae</taxon>
        <taxon>Mycosphaerellales</taxon>
        <taxon>Teratosphaeriaceae</taxon>
        <taxon>Baudoinia</taxon>
    </lineage>
</organism>